<gene>
    <name evidence="3" type="ORF">H9642_10505</name>
</gene>
<dbReference type="CDD" id="cd00371">
    <property type="entry name" value="HMA"/>
    <property type="match status" value="1"/>
</dbReference>
<dbReference type="PROSITE" id="PS01047">
    <property type="entry name" value="HMA_1"/>
    <property type="match status" value="1"/>
</dbReference>
<dbReference type="Pfam" id="PF00403">
    <property type="entry name" value="HMA"/>
    <property type="match status" value="1"/>
</dbReference>
<reference evidence="3 4" key="1">
    <citation type="submission" date="2020-08" db="EMBL/GenBank/DDBJ databases">
        <title>A Genomic Blueprint of the Chicken Gut Microbiome.</title>
        <authorList>
            <person name="Gilroy R."/>
            <person name="Ravi A."/>
            <person name="Getino M."/>
            <person name="Pursley I."/>
            <person name="Horton D.L."/>
            <person name="Alikhan N.-F."/>
            <person name="Baker D."/>
            <person name="Gharbi K."/>
            <person name="Hall N."/>
            <person name="Watson M."/>
            <person name="Adriaenssens E.M."/>
            <person name="Foster-Nyarko E."/>
            <person name="Jarju S."/>
            <person name="Secka A."/>
            <person name="Antonio M."/>
            <person name="Oren A."/>
            <person name="Chaudhuri R."/>
            <person name="La Ragione R.M."/>
            <person name="Hildebrand F."/>
            <person name="Pallen M.J."/>
        </authorList>
    </citation>
    <scope>NUCLEOTIDE SEQUENCE [LARGE SCALE GENOMIC DNA]</scope>
    <source>
        <strain evidence="3 4">Sa2CUA2</strain>
    </source>
</reference>
<dbReference type="InterPro" id="IPR006121">
    <property type="entry name" value="HMA_dom"/>
</dbReference>
<accession>A0ABR8TPD6</accession>
<dbReference type="PANTHER" id="PTHR22814:SF287">
    <property type="entry name" value="COPPER TRANSPORT PROTEIN ATX1"/>
    <property type="match status" value="1"/>
</dbReference>
<evidence type="ECO:0000259" key="2">
    <source>
        <dbReference type="PROSITE" id="PS50846"/>
    </source>
</evidence>
<dbReference type="InterPro" id="IPR017969">
    <property type="entry name" value="Heavy-metal-associated_CS"/>
</dbReference>
<evidence type="ECO:0000313" key="3">
    <source>
        <dbReference type="EMBL" id="MBD7977620.1"/>
    </source>
</evidence>
<protein>
    <submittedName>
        <fullName evidence="3">Heavy-metal-associated domain-containing protein</fullName>
    </submittedName>
</protein>
<dbReference type="EMBL" id="JACSQG010000004">
    <property type="protein sequence ID" value="MBD7977620.1"/>
    <property type="molecule type" value="Genomic_DNA"/>
</dbReference>
<evidence type="ECO:0000313" key="4">
    <source>
        <dbReference type="Proteomes" id="UP000611945"/>
    </source>
</evidence>
<keyword evidence="4" id="KW-1185">Reference proteome</keyword>
<dbReference type="RefSeq" id="WP_251836390.1">
    <property type="nucleotide sequence ID" value="NZ_JACSQG010000004.1"/>
</dbReference>
<name>A0ABR8TPD6_9PSED</name>
<keyword evidence="1" id="KW-0479">Metal-binding</keyword>
<dbReference type="PROSITE" id="PS50846">
    <property type="entry name" value="HMA_2"/>
    <property type="match status" value="1"/>
</dbReference>
<evidence type="ECO:0000256" key="1">
    <source>
        <dbReference type="ARBA" id="ARBA00022723"/>
    </source>
</evidence>
<proteinExistence type="predicted"/>
<organism evidence="3 4">
    <name type="scientific">Serpens gallinarum</name>
    <dbReference type="NCBI Taxonomy" id="2763075"/>
    <lineage>
        <taxon>Bacteria</taxon>
        <taxon>Pseudomonadati</taxon>
        <taxon>Pseudomonadota</taxon>
        <taxon>Gammaproteobacteria</taxon>
        <taxon>Pseudomonadales</taxon>
        <taxon>Pseudomonadaceae</taxon>
        <taxon>Pseudomonas</taxon>
    </lineage>
</organism>
<dbReference type="PANTHER" id="PTHR22814">
    <property type="entry name" value="COPPER TRANSPORT PROTEIN ATOX1-RELATED"/>
    <property type="match status" value="1"/>
</dbReference>
<dbReference type="InterPro" id="IPR036163">
    <property type="entry name" value="HMA_dom_sf"/>
</dbReference>
<dbReference type="Gene3D" id="3.30.70.100">
    <property type="match status" value="1"/>
</dbReference>
<feature type="domain" description="HMA" evidence="2">
    <location>
        <begin position="2"/>
        <end position="65"/>
    </location>
</feature>
<comment type="caution">
    <text evidence="3">The sequence shown here is derived from an EMBL/GenBank/DDBJ whole genome shotgun (WGS) entry which is preliminary data.</text>
</comment>
<sequence>MNTIELRVEGMSCESCVKHVNEALMPLNGVQSVQIDVVTGRVRVAGEADSAALIAALDEAGYPATVDAPAAKKASSCCGGCCG</sequence>
<dbReference type="Proteomes" id="UP000611945">
    <property type="component" value="Unassembled WGS sequence"/>
</dbReference>
<dbReference type="SUPFAM" id="SSF55008">
    <property type="entry name" value="HMA, heavy metal-associated domain"/>
    <property type="match status" value="1"/>
</dbReference>